<proteinExistence type="predicted"/>
<dbReference type="Proteomes" id="UP001396334">
    <property type="component" value="Unassembled WGS sequence"/>
</dbReference>
<protein>
    <submittedName>
        <fullName evidence="1">Uncharacterized protein</fullName>
    </submittedName>
</protein>
<sequence length="81" mass="8753">MKVQRSRLKDKLDNGWCGSVLWRLSLGDGFGGELGRSRNEGASEAGKGHHGGCWEGPRVAEVVIVPLETKGQAAGYWALKM</sequence>
<organism evidence="1 2">
    <name type="scientific">Hibiscus sabdariffa</name>
    <name type="common">roselle</name>
    <dbReference type="NCBI Taxonomy" id="183260"/>
    <lineage>
        <taxon>Eukaryota</taxon>
        <taxon>Viridiplantae</taxon>
        <taxon>Streptophyta</taxon>
        <taxon>Embryophyta</taxon>
        <taxon>Tracheophyta</taxon>
        <taxon>Spermatophyta</taxon>
        <taxon>Magnoliopsida</taxon>
        <taxon>eudicotyledons</taxon>
        <taxon>Gunneridae</taxon>
        <taxon>Pentapetalae</taxon>
        <taxon>rosids</taxon>
        <taxon>malvids</taxon>
        <taxon>Malvales</taxon>
        <taxon>Malvaceae</taxon>
        <taxon>Malvoideae</taxon>
        <taxon>Hibiscus</taxon>
    </lineage>
</organism>
<gene>
    <name evidence="1" type="ORF">V6N11_048126</name>
</gene>
<name>A0ABR1ZKU8_9ROSI</name>
<evidence type="ECO:0000313" key="1">
    <source>
        <dbReference type="EMBL" id="KAK8480916.1"/>
    </source>
</evidence>
<reference evidence="1 2" key="1">
    <citation type="journal article" date="2024" name="G3 (Bethesda)">
        <title>Genome assembly of Hibiscus sabdariffa L. provides insights into metabolisms of medicinal natural products.</title>
        <authorList>
            <person name="Kim T."/>
        </authorList>
    </citation>
    <scope>NUCLEOTIDE SEQUENCE [LARGE SCALE GENOMIC DNA]</scope>
    <source>
        <strain evidence="1">TK-2024</strain>
        <tissue evidence="1">Old leaves</tissue>
    </source>
</reference>
<comment type="caution">
    <text evidence="1">The sequence shown here is derived from an EMBL/GenBank/DDBJ whole genome shotgun (WGS) entry which is preliminary data.</text>
</comment>
<evidence type="ECO:0000313" key="2">
    <source>
        <dbReference type="Proteomes" id="UP001396334"/>
    </source>
</evidence>
<accession>A0ABR1ZKU8</accession>
<keyword evidence="2" id="KW-1185">Reference proteome</keyword>
<dbReference type="EMBL" id="JBBPBN010000969">
    <property type="protein sequence ID" value="KAK8480916.1"/>
    <property type="molecule type" value="Genomic_DNA"/>
</dbReference>